<proteinExistence type="predicted"/>
<evidence type="ECO:0000256" key="1">
    <source>
        <dbReference type="SAM" id="Phobius"/>
    </source>
</evidence>
<gene>
    <name evidence="2" type="ORF">LO744_04030</name>
</gene>
<organism evidence="2 3">
    <name type="scientific">Chryseobacterium turcicum</name>
    <dbReference type="NCBI Taxonomy" id="2898076"/>
    <lineage>
        <taxon>Bacteria</taxon>
        <taxon>Pseudomonadati</taxon>
        <taxon>Bacteroidota</taxon>
        <taxon>Flavobacteriia</taxon>
        <taxon>Flavobacteriales</taxon>
        <taxon>Weeksellaceae</taxon>
        <taxon>Chryseobacterium group</taxon>
        <taxon>Chryseobacterium</taxon>
    </lineage>
</organism>
<feature type="transmembrane region" description="Helical" evidence="1">
    <location>
        <begin position="36"/>
        <end position="64"/>
    </location>
</feature>
<dbReference type="Proteomes" id="UP001108025">
    <property type="component" value="Unassembled WGS sequence"/>
</dbReference>
<keyword evidence="1" id="KW-1133">Transmembrane helix</keyword>
<dbReference type="AlphaFoldDB" id="A0A9Q3V0E5"/>
<name>A0A9Q3V0E5_9FLAO</name>
<protein>
    <recommendedName>
        <fullName evidence="4">Branched-chain amino acid:cation transporter, LIVCS family</fullName>
    </recommendedName>
</protein>
<feature type="transmembrane region" description="Helical" evidence="1">
    <location>
        <begin position="12"/>
        <end position="30"/>
    </location>
</feature>
<dbReference type="RefSeq" id="WP_230667292.1">
    <property type="nucleotide sequence ID" value="NZ_JAJNAY010000001.1"/>
</dbReference>
<evidence type="ECO:0008006" key="4">
    <source>
        <dbReference type="Google" id="ProtNLM"/>
    </source>
</evidence>
<evidence type="ECO:0000313" key="3">
    <source>
        <dbReference type="Proteomes" id="UP001108025"/>
    </source>
</evidence>
<accession>A0A9Q3V0E5</accession>
<sequence>MKNESIIYFGKCVFGLFFVLGNICLFGYLLTKDDGFAVFGFLLLIYGKVINLLLVIILLVYGFLMKDQLKYCLKAVCFICLNIPIAIAYAAIGLNLNL</sequence>
<comment type="caution">
    <text evidence="2">The sequence shown here is derived from an EMBL/GenBank/DDBJ whole genome shotgun (WGS) entry which is preliminary data.</text>
</comment>
<evidence type="ECO:0000313" key="2">
    <source>
        <dbReference type="EMBL" id="MCD1116032.1"/>
    </source>
</evidence>
<feature type="transmembrane region" description="Helical" evidence="1">
    <location>
        <begin position="71"/>
        <end position="92"/>
    </location>
</feature>
<reference evidence="2" key="1">
    <citation type="submission" date="2021-11" db="EMBL/GenBank/DDBJ databases">
        <title>Description of novel Chryseobacterium species.</title>
        <authorList>
            <person name="Saticioglu I.B."/>
            <person name="Ay H."/>
            <person name="Altun S."/>
            <person name="Duman M."/>
        </authorList>
    </citation>
    <scope>NUCLEOTIDE SEQUENCE</scope>
    <source>
        <strain evidence="2">C-17</strain>
    </source>
</reference>
<keyword evidence="3" id="KW-1185">Reference proteome</keyword>
<keyword evidence="1" id="KW-0472">Membrane</keyword>
<dbReference type="EMBL" id="JAJNAY010000001">
    <property type="protein sequence ID" value="MCD1116032.1"/>
    <property type="molecule type" value="Genomic_DNA"/>
</dbReference>
<keyword evidence="1" id="KW-0812">Transmembrane</keyword>